<keyword evidence="1" id="KW-0472">Membrane</keyword>
<keyword evidence="1" id="KW-1133">Transmembrane helix</keyword>
<gene>
    <name evidence="2" type="ORF">V5799_008252</name>
</gene>
<proteinExistence type="predicted"/>
<organism evidence="2 3">
    <name type="scientific">Amblyomma americanum</name>
    <name type="common">Lone star tick</name>
    <dbReference type="NCBI Taxonomy" id="6943"/>
    <lineage>
        <taxon>Eukaryota</taxon>
        <taxon>Metazoa</taxon>
        <taxon>Ecdysozoa</taxon>
        <taxon>Arthropoda</taxon>
        <taxon>Chelicerata</taxon>
        <taxon>Arachnida</taxon>
        <taxon>Acari</taxon>
        <taxon>Parasitiformes</taxon>
        <taxon>Ixodida</taxon>
        <taxon>Ixodoidea</taxon>
        <taxon>Ixodidae</taxon>
        <taxon>Amblyomminae</taxon>
        <taxon>Amblyomma</taxon>
    </lineage>
</organism>
<reference evidence="2 3" key="1">
    <citation type="journal article" date="2023" name="Arcadia Sci">
        <title>De novo assembly of a long-read Amblyomma americanum tick genome.</title>
        <authorList>
            <person name="Chou S."/>
            <person name="Poskanzer K.E."/>
            <person name="Rollins M."/>
            <person name="Thuy-Boun P.S."/>
        </authorList>
    </citation>
    <scope>NUCLEOTIDE SEQUENCE [LARGE SCALE GENOMIC DNA]</scope>
    <source>
        <strain evidence="2">F_SG_1</strain>
        <tissue evidence="2">Salivary glands</tissue>
    </source>
</reference>
<sequence>MSKCNKVAVLSSTLCHCVPARTSSLSNAFVVVLRFFSCAVLWLLRWSVIRYRDSHLLASGCGAAGARRRPEVPISRSAVGCMWCSFSSALVSSLPSTVSARAVEEVTPRCVAQGICSSYLQRTVLP</sequence>
<keyword evidence="1" id="KW-0812">Transmembrane</keyword>
<keyword evidence="3" id="KW-1185">Reference proteome</keyword>
<dbReference type="AlphaFoldDB" id="A0AAQ4FEZ6"/>
<name>A0AAQ4FEZ6_AMBAM</name>
<dbReference type="Proteomes" id="UP001321473">
    <property type="component" value="Unassembled WGS sequence"/>
</dbReference>
<feature type="transmembrane region" description="Helical" evidence="1">
    <location>
        <begin position="30"/>
        <end position="48"/>
    </location>
</feature>
<evidence type="ECO:0000313" key="2">
    <source>
        <dbReference type="EMBL" id="KAK8785383.1"/>
    </source>
</evidence>
<evidence type="ECO:0000256" key="1">
    <source>
        <dbReference type="SAM" id="Phobius"/>
    </source>
</evidence>
<comment type="caution">
    <text evidence="2">The sequence shown here is derived from an EMBL/GenBank/DDBJ whole genome shotgun (WGS) entry which is preliminary data.</text>
</comment>
<dbReference type="EMBL" id="JARKHS020003613">
    <property type="protein sequence ID" value="KAK8785383.1"/>
    <property type="molecule type" value="Genomic_DNA"/>
</dbReference>
<accession>A0AAQ4FEZ6</accession>
<evidence type="ECO:0000313" key="3">
    <source>
        <dbReference type="Proteomes" id="UP001321473"/>
    </source>
</evidence>
<protein>
    <submittedName>
        <fullName evidence="2">Uncharacterized protein</fullName>
    </submittedName>
</protein>